<reference evidence="1" key="1">
    <citation type="journal article" date="2015" name="Nature">
        <title>Complex archaea that bridge the gap between prokaryotes and eukaryotes.</title>
        <authorList>
            <person name="Spang A."/>
            <person name="Saw J.H."/>
            <person name="Jorgensen S.L."/>
            <person name="Zaremba-Niedzwiedzka K."/>
            <person name="Martijn J."/>
            <person name="Lind A.E."/>
            <person name="van Eijk R."/>
            <person name="Schleper C."/>
            <person name="Guy L."/>
            <person name="Ettema T.J."/>
        </authorList>
    </citation>
    <scope>NUCLEOTIDE SEQUENCE</scope>
</reference>
<sequence length="106" mass="11471">MLRYKRITTPTLTDGSETISELLSGQKGKKYRIVSISTAPLANLYLRVYKNAEQVVDAASIVMTTAAPHLPMNIVMEQGDTIKAGFYNNGGATTAKQITVGYEDGT</sequence>
<organism evidence="1">
    <name type="scientific">marine sediment metagenome</name>
    <dbReference type="NCBI Taxonomy" id="412755"/>
    <lineage>
        <taxon>unclassified sequences</taxon>
        <taxon>metagenomes</taxon>
        <taxon>ecological metagenomes</taxon>
    </lineage>
</organism>
<accession>A0A0F9IQ10</accession>
<proteinExistence type="predicted"/>
<protein>
    <submittedName>
        <fullName evidence="1">Uncharacterized protein</fullName>
    </submittedName>
</protein>
<comment type="caution">
    <text evidence="1">The sequence shown here is derived from an EMBL/GenBank/DDBJ whole genome shotgun (WGS) entry which is preliminary data.</text>
</comment>
<evidence type="ECO:0000313" key="1">
    <source>
        <dbReference type="EMBL" id="KKM21989.1"/>
    </source>
</evidence>
<dbReference type="AlphaFoldDB" id="A0A0F9IQ10"/>
<dbReference type="EMBL" id="LAZR01013431">
    <property type="protein sequence ID" value="KKM21989.1"/>
    <property type="molecule type" value="Genomic_DNA"/>
</dbReference>
<gene>
    <name evidence="1" type="ORF">LCGC14_1629890</name>
</gene>
<name>A0A0F9IQ10_9ZZZZ</name>